<comment type="catalytic activity">
    <reaction evidence="10">
        <text>di-trans,octa-cis-undecaprenyl diphospho-N-acetyl-alpha-D-muramoyl-L-alanyl-D-glutamyl-meso-2,6-diaminopimeloyl-D-alanyl-D-alanine + UDP-N-acetyl-alpha-D-glucosamine = di-trans,octa-cis-undecaprenyl diphospho-[N-acetyl-alpha-D-glucosaminyl-(1-&gt;4)]-N-acetyl-alpha-D-muramoyl-L-alanyl-D-glutamyl-meso-2,6-diaminopimeloyl-D-alanyl-D-alanine + UDP + H(+)</text>
        <dbReference type="Rhea" id="RHEA:31227"/>
        <dbReference type="ChEBI" id="CHEBI:15378"/>
        <dbReference type="ChEBI" id="CHEBI:57705"/>
        <dbReference type="ChEBI" id="CHEBI:58223"/>
        <dbReference type="ChEBI" id="CHEBI:61387"/>
        <dbReference type="ChEBI" id="CHEBI:61388"/>
        <dbReference type="EC" id="2.4.1.227"/>
    </reaction>
</comment>
<evidence type="ECO:0000256" key="1">
    <source>
        <dbReference type="ARBA" id="ARBA00022475"/>
    </source>
</evidence>
<feature type="binding site" evidence="10">
    <location>
        <position position="199"/>
    </location>
    <ligand>
        <name>UDP-N-acetyl-alpha-D-glucosamine</name>
        <dbReference type="ChEBI" id="CHEBI:57705"/>
    </ligand>
</feature>
<dbReference type="GO" id="GO:0005975">
    <property type="term" value="P:carbohydrate metabolic process"/>
    <property type="evidence" value="ECO:0007669"/>
    <property type="project" value="InterPro"/>
</dbReference>
<dbReference type="STRING" id="1307761.L21SP2_0918"/>
<keyword evidence="3 10" id="KW-0328">Glycosyltransferase</keyword>
<keyword evidence="2 10" id="KW-0132">Cell division</keyword>
<evidence type="ECO:0000256" key="2">
    <source>
        <dbReference type="ARBA" id="ARBA00022618"/>
    </source>
</evidence>
<evidence type="ECO:0000256" key="9">
    <source>
        <dbReference type="ARBA" id="ARBA00023316"/>
    </source>
</evidence>
<keyword evidence="1 10" id="KW-1003">Cell membrane</keyword>
<dbReference type="HAMAP" id="MF_00033">
    <property type="entry name" value="MurG"/>
    <property type="match status" value="1"/>
</dbReference>
<dbReference type="SUPFAM" id="SSF53756">
    <property type="entry name" value="UDP-Glycosyltransferase/glycogen phosphorylase"/>
    <property type="match status" value="1"/>
</dbReference>
<evidence type="ECO:0000259" key="13">
    <source>
        <dbReference type="Pfam" id="PF04101"/>
    </source>
</evidence>
<dbReference type="GO" id="GO:0071555">
    <property type="term" value="P:cell wall organization"/>
    <property type="evidence" value="ECO:0007669"/>
    <property type="project" value="UniProtKB-KW"/>
</dbReference>
<dbReference type="KEGG" id="slr:L21SP2_0918"/>
<comment type="caution">
    <text evidence="10">Lacks conserved residue(s) required for the propagation of feature annotation.</text>
</comment>
<dbReference type="AlphaFoldDB" id="V5WEU1"/>
<comment type="pathway">
    <text evidence="10">Cell wall biogenesis; peptidoglycan biosynthesis.</text>
</comment>
<dbReference type="CDD" id="cd03785">
    <property type="entry name" value="GT28_MurG"/>
    <property type="match status" value="1"/>
</dbReference>
<dbReference type="GO" id="GO:0005886">
    <property type="term" value="C:plasma membrane"/>
    <property type="evidence" value="ECO:0007669"/>
    <property type="project" value="UniProtKB-SubCell"/>
</dbReference>
<dbReference type="GO" id="GO:0051301">
    <property type="term" value="P:cell division"/>
    <property type="evidence" value="ECO:0007669"/>
    <property type="project" value="UniProtKB-KW"/>
</dbReference>
<organism evidence="14 15">
    <name type="scientific">Salinispira pacifica</name>
    <dbReference type="NCBI Taxonomy" id="1307761"/>
    <lineage>
        <taxon>Bacteria</taxon>
        <taxon>Pseudomonadati</taxon>
        <taxon>Spirochaetota</taxon>
        <taxon>Spirochaetia</taxon>
        <taxon>Spirochaetales</taxon>
        <taxon>Spirochaetaceae</taxon>
        <taxon>Salinispira</taxon>
    </lineage>
</organism>
<feature type="domain" description="Glycosyl transferase family 28 C-terminal" evidence="13">
    <location>
        <begin position="222"/>
        <end position="347"/>
    </location>
</feature>
<evidence type="ECO:0000256" key="7">
    <source>
        <dbReference type="ARBA" id="ARBA00023136"/>
    </source>
</evidence>
<comment type="function">
    <text evidence="10">Cell wall formation. Catalyzes the transfer of a GlcNAc subunit on undecaprenyl-pyrophosphoryl-MurNAc-pentapeptide (lipid intermediate I) to form undecaprenyl-pyrophosphoryl-MurNAc-(pentapeptide)GlcNAc (lipid intermediate II).</text>
</comment>
<dbReference type="Pfam" id="PF03033">
    <property type="entry name" value="Glyco_transf_28"/>
    <property type="match status" value="1"/>
</dbReference>
<feature type="compositionally biased region" description="Basic and acidic residues" evidence="11">
    <location>
        <begin position="1"/>
        <end position="18"/>
    </location>
</feature>
<dbReference type="Gene3D" id="3.40.50.2000">
    <property type="entry name" value="Glycogen Phosphorylase B"/>
    <property type="match status" value="2"/>
</dbReference>
<keyword evidence="5 10" id="KW-0133">Cell shape</keyword>
<dbReference type="UniPathway" id="UPA00219"/>
<evidence type="ECO:0000256" key="8">
    <source>
        <dbReference type="ARBA" id="ARBA00023306"/>
    </source>
</evidence>
<evidence type="ECO:0000256" key="5">
    <source>
        <dbReference type="ARBA" id="ARBA00022960"/>
    </source>
</evidence>
<protein>
    <recommendedName>
        <fullName evidence="10">UDP-N-acetylglucosamine--N-acetylmuramyl-(pentapeptide) pyrophosphoryl-undecaprenol N-acetylglucosamine transferase</fullName>
        <ecNumber evidence="10">2.4.1.227</ecNumber>
    </recommendedName>
    <alternativeName>
        <fullName evidence="10">Undecaprenyl-PP-MurNAc-pentapeptide-UDPGlcNAc GlcNAc transferase</fullName>
    </alternativeName>
</protein>
<dbReference type="InterPro" id="IPR004276">
    <property type="entry name" value="GlycoTrans_28_N"/>
</dbReference>
<dbReference type="PANTHER" id="PTHR21015">
    <property type="entry name" value="UDP-N-ACETYLGLUCOSAMINE--N-ACETYLMURAMYL-(PENTAPEPTIDE) PYROPHOSPHORYL-UNDECAPRENOL N-ACETYLGLUCOSAMINE TRANSFERASE 1"/>
    <property type="match status" value="1"/>
</dbReference>
<dbReference type="InterPro" id="IPR006009">
    <property type="entry name" value="GlcNAc_MurG"/>
</dbReference>
<name>V5WEU1_9SPIO</name>
<evidence type="ECO:0000256" key="6">
    <source>
        <dbReference type="ARBA" id="ARBA00022984"/>
    </source>
</evidence>
<dbReference type="GO" id="GO:0009252">
    <property type="term" value="P:peptidoglycan biosynthetic process"/>
    <property type="evidence" value="ECO:0007669"/>
    <property type="project" value="UniProtKB-UniRule"/>
</dbReference>
<reference evidence="14 15" key="1">
    <citation type="journal article" date="2015" name="Stand. Genomic Sci.">
        <title>Complete genome sequence and description of Salinispira pacifica gen. nov., sp. nov., a novel spirochaete isolated form a hypersaline microbial mat.</title>
        <authorList>
            <person name="Ben Hania W."/>
            <person name="Joseph M."/>
            <person name="Schumann P."/>
            <person name="Bunk B."/>
            <person name="Fiebig A."/>
            <person name="Sproer C."/>
            <person name="Klenk H.P."/>
            <person name="Fardeau M.L."/>
            <person name="Spring S."/>
        </authorList>
    </citation>
    <scope>NUCLEOTIDE SEQUENCE [LARGE SCALE GENOMIC DNA]</scope>
    <source>
        <strain evidence="14 15">L21-RPul-D2</strain>
    </source>
</reference>
<dbReference type="eggNOG" id="COG0707">
    <property type="taxonomic scope" value="Bacteria"/>
</dbReference>
<dbReference type="Proteomes" id="UP000018680">
    <property type="component" value="Chromosome"/>
</dbReference>
<proteinExistence type="inferred from homology"/>
<gene>
    <name evidence="10" type="primary">murG</name>
    <name evidence="14" type="ORF">L21SP2_0918</name>
</gene>
<dbReference type="PANTHER" id="PTHR21015:SF27">
    <property type="entry name" value="UDP-N-ACETYLGLUCOSAMINE--N-ACETYLMURAMYL-(PENTAPEPTIDE) PYROPHOSPHORYL-UNDECAPRENOL N-ACETYLGLUCOSAMINE TRANSFERASE"/>
    <property type="match status" value="1"/>
</dbReference>
<dbReference type="EMBL" id="CP006939">
    <property type="protein sequence ID" value="AHC14338.1"/>
    <property type="molecule type" value="Genomic_DNA"/>
</dbReference>
<keyword evidence="15" id="KW-1185">Reference proteome</keyword>
<dbReference type="GO" id="GO:0008360">
    <property type="term" value="P:regulation of cell shape"/>
    <property type="evidence" value="ECO:0007669"/>
    <property type="project" value="UniProtKB-KW"/>
</dbReference>
<dbReference type="InterPro" id="IPR007235">
    <property type="entry name" value="Glyco_trans_28_C"/>
</dbReference>
<dbReference type="PATRIC" id="fig|1307761.3.peg.919"/>
<feature type="binding site" evidence="10">
    <location>
        <begin position="42"/>
        <end position="44"/>
    </location>
    <ligand>
        <name>UDP-N-acetyl-alpha-D-glucosamine</name>
        <dbReference type="ChEBI" id="CHEBI:57705"/>
    </ligand>
</feature>
<dbReference type="Pfam" id="PF04101">
    <property type="entry name" value="Glyco_tran_28_C"/>
    <property type="match status" value="1"/>
</dbReference>
<feature type="binding site" evidence="10">
    <location>
        <position position="325"/>
    </location>
    <ligand>
        <name>UDP-N-acetyl-alpha-D-glucosamine</name>
        <dbReference type="ChEBI" id="CHEBI:57705"/>
    </ligand>
</feature>
<feature type="binding site" evidence="10">
    <location>
        <position position="229"/>
    </location>
    <ligand>
        <name>UDP-N-acetyl-alpha-D-glucosamine</name>
        <dbReference type="ChEBI" id="CHEBI:57705"/>
    </ligand>
</feature>
<keyword evidence="4 10" id="KW-0808">Transferase</keyword>
<evidence type="ECO:0000259" key="12">
    <source>
        <dbReference type="Pfam" id="PF03033"/>
    </source>
</evidence>
<feature type="domain" description="Glycosyltransferase family 28 N-terminal" evidence="12">
    <location>
        <begin position="36"/>
        <end position="172"/>
    </location>
</feature>
<dbReference type="EC" id="2.4.1.227" evidence="10"/>
<evidence type="ECO:0000313" key="15">
    <source>
        <dbReference type="Proteomes" id="UP000018680"/>
    </source>
</evidence>
<keyword evidence="7 10" id="KW-0472">Membrane</keyword>
<dbReference type="GO" id="GO:0050511">
    <property type="term" value="F:undecaprenyldiphospho-muramoylpentapeptide beta-N-acetylglucosaminyltransferase activity"/>
    <property type="evidence" value="ECO:0007669"/>
    <property type="project" value="UniProtKB-UniRule"/>
</dbReference>
<keyword evidence="9 10" id="KW-0961">Cell wall biogenesis/degradation</keyword>
<comment type="subcellular location">
    <subcellularLocation>
        <location evidence="10">Cell membrane</location>
        <topology evidence="10">Peripheral membrane protein</topology>
        <orientation evidence="10">Cytoplasmic side</orientation>
    </subcellularLocation>
</comment>
<evidence type="ECO:0000256" key="4">
    <source>
        <dbReference type="ARBA" id="ARBA00022679"/>
    </source>
</evidence>
<dbReference type="HOGENOM" id="CLU_037404_0_0_12"/>
<accession>V5WEU1</accession>
<sequence length="400" mass="44109">MDHNGAYHDEDGKRKDMNDNTQRSNTRKNPSRPLMAFTGGGSGGHVFPALGVLDELGSDFSRKYRLIWLGSSGGIEERIVTEQGINFKGLPAGKLRRYLSLRNLFDALKFFSGIVLALLYFLKNRPVLLFSKGGFVSVAPVIAAGLLGIPVISHESDVDPGLATRINRRFTKVQCIPFPESARFYPAGLRVETTGNPVRKDILRGERSQGLKIAGFDGTRPVLLVQGGSLGARQINSFIREHREELLAHMDIIHQTGEKDSQRLSSTEDFQGYFARPFFSREYPHILAAADLVLSRSGAGSLWELGITGKPSFFIPLTEGARGDQMRNARYAEERGVARVFHQKDPGCKGLDELAGALITAAGDAELRKTMALPWSEVVHPHGGRNIAEIVREFLPEEEV</sequence>
<feature type="region of interest" description="Disordered" evidence="11">
    <location>
        <begin position="1"/>
        <end position="35"/>
    </location>
</feature>
<dbReference type="GO" id="GO:0051991">
    <property type="term" value="F:UDP-N-acetyl-D-glucosamine:N-acetylmuramoyl-L-alanyl-D-glutamyl-meso-2,6-diaminopimelyl-D-alanyl-D-alanine-diphosphoundecaprenol 4-beta-N-acetylglucosaminlytransferase activity"/>
    <property type="evidence" value="ECO:0007669"/>
    <property type="project" value="RHEA"/>
</dbReference>
<keyword evidence="8 10" id="KW-0131">Cell cycle</keyword>
<comment type="similarity">
    <text evidence="10">Belongs to the glycosyltransferase 28 family. MurG subfamily.</text>
</comment>
<keyword evidence="6 10" id="KW-0573">Peptidoglycan synthesis</keyword>
<evidence type="ECO:0000256" key="3">
    <source>
        <dbReference type="ARBA" id="ARBA00022676"/>
    </source>
</evidence>
<evidence type="ECO:0000256" key="10">
    <source>
        <dbReference type="HAMAP-Rule" id="MF_00033"/>
    </source>
</evidence>
<evidence type="ECO:0000313" key="14">
    <source>
        <dbReference type="EMBL" id="AHC14338.1"/>
    </source>
</evidence>
<evidence type="ECO:0000256" key="11">
    <source>
        <dbReference type="SAM" id="MobiDB-lite"/>
    </source>
</evidence>